<name>A0A9W7GP69_9STRA</name>
<keyword evidence="4 7" id="KW-1133">Transmembrane helix</keyword>
<feature type="transmembrane region" description="Helical" evidence="7">
    <location>
        <begin position="394"/>
        <end position="414"/>
    </location>
</feature>
<evidence type="ECO:0000313" key="8">
    <source>
        <dbReference type="EMBL" id="GMI48113.1"/>
    </source>
</evidence>
<evidence type="ECO:0000256" key="7">
    <source>
        <dbReference type="SAM" id="Phobius"/>
    </source>
</evidence>
<dbReference type="PANTHER" id="PTHR21347:SF0">
    <property type="entry name" value="LIPID SCRAMBLASE CLPTM1L"/>
    <property type="match status" value="1"/>
</dbReference>
<evidence type="ECO:0000256" key="2">
    <source>
        <dbReference type="ARBA" id="ARBA00009310"/>
    </source>
</evidence>
<evidence type="ECO:0000256" key="5">
    <source>
        <dbReference type="ARBA" id="ARBA00023136"/>
    </source>
</evidence>
<evidence type="ECO:0000256" key="4">
    <source>
        <dbReference type="ARBA" id="ARBA00022989"/>
    </source>
</evidence>
<dbReference type="AlphaFoldDB" id="A0A9W7GP69"/>
<keyword evidence="9" id="KW-1185">Reference proteome</keyword>
<feature type="transmembrane region" description="Helical" evidence="7">
    <location>
        <begin position="534"/>
        <end position="554"/>
    </location>
</feature>
<dbReference type="GO" id="GO:0016020">
    <property type="term" value="C:membrane"/>
    <property type="evidence" value="ECO:0007669"/>
    <property type="project" value="UniProtKB-SubCell"/>
</dbReference>
<dbReference type="Proteomes" id="UP001165065">
    <property type="component" value="Unassembled WGS sequence"/>
</dbReference>
<comment type="caution">
    <text evidence="8">The sequence shown here is derived from an EMBL/GenBank/DDBJ whole genome shotgun (WGS) entry which is preliminary data.</text>
</comment>
<evidence type="ECO:0000256" key="6">
    <source>
        <dbReference type="SAM" id="MobiDB-lite"/>
    </source>
</evidence>
<dbReference type="OrthoDB" id="378564at2759"/>
<feature type="transmembrane region" description="Helical" evidence="7">
    <location>
        <begin position="430"/>
        <end position="450"/>
    </location>
</feature>
<dbReference type="EMBL" id="BRYA01000375">
    <property type="protein sequence ID" value="GMI48113.1"/>
    <property type="molecule type" value="Genomic_DNA"/>
</dbReference>
<accession>A0A9W7GP69</accession>
<evidence type="ECO:0000313" key="9">
    <source>
        <dbReference type="Proteomes" id="UP001165065"/>
    </source>
</evidence>
<dbReference type="PANTHER" id="PTHR21347">
    <property type="entry name" value="CLEFT LIP AND PALATE ASSOCIATED TRANSMEMBRANE PROTEIN-RELATED"/>
    <property type="match status" value="1"/>
</dbReference>
<dbReference type="Pfam" id="PF05602">
    <property type="entry name" value="CLPTM1"/>
    <property type="match status" value="1"/>
</dbReference>
<protein>
    <recommendedName>
        <fullName evidence="10">Cleft lip and palate associated transmembrane protein</fullName>
    </recommendedName>
</protein>
<dbReference type="InterPro" id="IPR008429">
    <property type="entry name" value="CLPTM1"/>
</dbReference>
<keyword evidence="3 7" id="KW-0812">Transmembrane</keyword>
<feature type="transmembrane region" description="Helical" evidence="7">
    <location>
        <begin position="509"/>
        <end position="527"/>
    </location>
</feature>
<evidence type="ECO:0000256" key="3">
    <source>
        <dbReference type="ARBA" id="ARBA00022692"/>
    </source>
</evidence>
<proteinExistence type="inferred from homology"/>
<feature type="compositionally biased region" description="Basic and acidic residues" evidence="6">
    <location>
        <begin position="640"/>
        <end position="665"/>
    </location>
</feature>
<comment type="subcellular location">
    <subcellularLocation>
        <location evidence="1">Membrane</location>
        <topology evidence="1">Multi-pass membrane protein</topology>
    </subcellularLocation>
</comment>
<feature type="region of interest" description="Disordered" evidence="6">
    <location>
        <begin position="640"/>
        <end position="683"/>
    </location>
</feature>
<comment type="similarity">
    <text evidence="2">Belongs to the CLPTM1 family.</text>
</comment>
<reference evidence="9" key="1">
    <citation type="journal article" date="2023" name="Commun. Biol.">
        <title>Genome analysis of Parmales, the sister group of diatoms, reveals the evolutionary specialization of diatoms from phago-mixotrophs to photoautotrophs.</title>
        <authorList>
            <person name="Ban H."/>
            <person name="Sato S."/>
            <person name="Yoshikawa S."/>
            <person name="Yamada K."/>
            <person name="Nakamura Y."/>
            <person name="Ichinomiya M."/>
            <person name="Sato N."/>
            <person name="Blanc-Mathieu R."/>
            <person name="Endo H."/>
            <person name="Kuwata A."/>
            <person name="Ogata H."/>
        </authorList>
    </citation>
    <scope>NUCLEOTIDE SEQUENCE [LARGE SCALE GENOMIC DNA]</scope>
</reference>
<keyword evidence="5 7" id="KW-0472">Membrane</keyword>
<dbReference type="GO" id="GO:0012505">
    <property type="term" value="C:endomembrane system"/>
    <property type="evidence" value="ECO:0007669"/>
    <property type="project" value="TreeGrafter"/>
</dbReference>
<feature type="region of interest" description="Disordered" evidence="6">
    <location>
        <begin position="73"/>
        <end position="105"/>
    </location>
</feature>
<evidence type="ECO:0000256" key="1">
    <source>
        <dbReference type="ARBA" id="ARBA00004141"/>
    </source>
</evidence>
<organism evidence="8 9">
    <name type="scientific">Triparma columacea</name>
    <dbReference type="NCBI Taxonomy" id="722753"/>
    <lineage>
        <taxon>Eukaryota</taxon>
        <taxon>Sar</taxon>
        <taxon>Stramenopiles</taxon>
        <taxon>Ochrophyta</taxon>
        <taxon>Bolidophyceae</taxon>
        <taxon>Parmales</taxon>
        <taxon>Triparmaceae</taxon>
        <taxon>Triparma</taxon>
    </lineage>
</organism>
<sequence length="683" mass="77192">MSSSSTSETDTPSDIPNVLNMFRKFSRPLAFYFILRQSTSFFTNSDDKDLPPGGAQTGIQTFEELDNKGAYANGVFPSSKSRKPAGATPQSTTPKSTNPLSSWIPDAVTNPYGDVPTFSKQGPQHRCVWGLGAHLDVTVYITESFTHSLDSPHLLKWSVNDWEFGSPGGGGFLLGGGGEGYRQLNATVKRTENLANNGTAYAHVYVGEHGGEVGGEGGYYTRVEMNKWRVRRKNRDVRNLMGDFGVEEKEEDEKENEVEDTSLLGAAAKNKTIDVWLSYWKPTLNLQMVEMTQAFPRNGIPPQMSSKMKFSDPVSGKYFPVLYVNEFWLTSDKLVPINGTIGELPVMVSLDTVGMLKWQGMSMMEQQWKMQEAMGGREGESDILVNMIQDTNPVLLAITVIVSTLHSVFDILAFKNDIAFFKGKKSMEGLSIRTMVVNIFFQLVVFLYLVDNDTSFMILVSNGVGLLIEGWKITKAVTFSFKGGKLQWDEAETYKTSKTKDYDEIATSHLLYVTMPLMVGYGAYSLMQLKFKSWYSWILSSLVGFIYMFGFVMMTPQLFINYKLQSVAHLNWRTMTYKSLNTFVDDLFAFVIKMPIMHRLACFRDDIVFFIFLYQRWIYRVDFSRVNEYGQCAEPTDDMIKEKEKEVGGKGGGEDVRETVTEGKVKKIRRGKHDRKTDFNDLD</sequence>
<feature type="compositionally biased region" description="Polar residues" evidence="6">
    <location>
        <begin position="88"/>
        <end position="101"/>
    </location>
</feature>
<gene>
    <name evidence="8" type="ORF">TrCOL_g906</name>
</gene>
<evidence type="ECO:0008006" key="10">
    <source>
        <dbReference type="Google" id="ProtNLM"/>
    </source>
</evidence>